<evidence type="ECO:0000313" key="3">
    <source>
        <dbReference type="Proteomes" id="UP000184444"/>
    </source>
</evidence>
<organism evidence="2 3">
    <name type="scientific">Paracoccus solventivorans</name>
    <dbReference type="NCBI Taxonomy" id="53463"/>
    <lineage>
        <taxon>Bacteria</taxon>
        <taxon>Pseudomonadati</taxon>
        <taxon>Pseudomonadota</taxon>
        <taxon>Alphaproteobacteria</taxon>
        <taxon>Rhodobacterales</taxon>
        <taxon>Paracoccaceae</taxon>
        <taxon>Paracoccus</taxon>
    </lineage>
</organism>
<keyword evidence="1" id="KW-0472">Membrane</keyword>
<feature type="transmembrane region" description="Helical" evidence="1">
    <location>
        <begin position="100"/>
        <end position="122"/>
    </location>
</feature>
<keyword evidence="3" id="KW-1185">Reference proteome</keyword>
<keyword evidence="1" id="KW-0812">Transmembrane</keyword>
<dbReference type="AlphaFoldDB" id="A0A1M7DAA6"/>
<evidence type="ECO:0000256" key="1">
    <source>
        <dbReference type="SAM" id="Phobius"/>
    </source>
</evidence>
<dbReference type="Proteomes" id="UP000184444">
    <property type="component" value="Unassembled WGS sequence"/>
</dbReference>
<protein>
    <recommendedName>
        <fullName evidence="4">4-hydroxybenzoate polyprenyltransferase</fullName>
    </recommendedName>
</protein>
<feature type="transmembrane region" description="Helical" evidence="1">
    <location>
        <begin position="128"/>
        <end position="145"/>
    </location>
</feature>
<dbReference type="EMBL" id="FRCK01000001">
    <property type="protein sequence ID" value="SHL76451.1"/>
    <property type="molecule type" value="Genomic_DNA"/>
</dbReference>
<gene>
    <name evidence="2" type="ORF">SAMN05444389_101239</name>
</gene>
<keyword evidence="1" id="KW-1133">Transmembrane helix</keyword>
<feature type="transmembrane region" description="Helical" evidence="1">
    <location>
        <begin position="57"/>
        <end position="77"/>
    </location>
</feature>
<reference evidence="3" key="1">
    <citation type="submission" date="2016-11" db="EMBL/GenBank/DDBJ databases">
        <authorList>
            <person name="Varghese N."/>
            <person name="Submissions S."/>
        </authorList>
    </citation>
    <scope>NUCLEOTIDE SEQUENCE [LARGE SCALE GENOMIC DNA]</scope>
    <source>
        <strain evidence="3">DSM 6637</strain>
    </source>
</reference>
<evidence type="ECO:0008006" key="4">
    <source>
        <dbReference type="Google" id="ProtNLM"/>
    </source>
</evidence>
<dbReference type="OrthoDB" id="7869105at2"/>
<dbReference type="STRING" id="53463.SAMN05444389_101239"/>
<evidence type="ECO:0000313" key="2">
    <source>
        <dbReference type="EMBL" id="SHL76451.1"/>
    </source>
</evidence>
<sequence>MHSSSGIKPYLALVPYLYSVHTRMHGLRDHLANAVTAWVPGMILLIFLRDLGFASAVFHYFVGFAAFISLYEIGYLMNDTMGLRRDVVARDRLGYRVKRGYIFLFAVIRIALFLAIVITTGLGEHPGYLVACAALAAVILAHNTVPQVELKFASFLQMSVLRFFLPIYPGLLLGGSGSAALVVLATGVFCFSYPRLLTYQESKDRLSLPERRKPWFHFQSMALTLPAVLTIVGLSSQIAPLIVWAWLCFVGLAAAKQP</sequence>
<accession>A0A1M7DAA6</accession>
<feature type="transmembrane region" description="Helical" evidence="1">
    <location>
        <begin position="177"/>
        <end position="194"/>
    </location>
</feature>
<proteinExistence type="predicted"/>
<name>A0A1M7DAA6_9RHOB</name>
<dbReference type="RefSeq" id="WP_143159559.1">
    <property type="nucleotide sequence ID" value="NZ_FRCK01000001.1"/>
</dbReference>
<feature type="transmembrane region" description="Helical" evidence="1">
    <location>
        <begin position="31"/>
        <end position="51"/>
    </location>
</feature>